<comment type="caution">
    <text evidence="2">The sequence shown here is derived from an EMBL/GenBank/DDBJ whole genome shotgun (WGS) entry which is preliminary data.</text>
</comment>
<dbReference type="Proteomes" id="UP000769157">
    <property type="component" value="Unassembled WGS sequence"/>
</dbReference>
<dbReference type="EMBL" id="JAEUBE010000366">
    <property type="protein sequence ID" value="KAH3663849.1"/>
    <property type="molecule type" value="Genomic_DNA"/>
</dbReference>
<keyword evidence="3" id="KW-1185">Reference proteome</keyword>
<evidence type="ECO:0000313" key="2">
    <source>
        <dbReference type="EMBL" id="KAH3663849.1"/>
    </source>
</evidence>
<gene>
    <name evidence="2" type="ORF">OGAPHI_005252</name>
</gene>
<evidence type="ECO:0008006" key="4">
    <source>
        <dbReference type="Google" id="ProtNLM"/>
    </source>
</evidence>
<protein>
    <recommendedName>
        <fullName evidence="4">Secreted protein</fullName>
    </recommendedName>
</protein>
<name>A0A9P8P2G4_9ASCO</name>
<accession>A0A9P8P2G4</accession>
<evidence type="ECO:0000313" key="3">
    <source>
        <dbReference type="Proteomes" id="UP000769157"/>
    </source>
</evidence>
<keyword evidence="1" id="KW-0732">Signal</keyword>
<reference evidence="2" key="1">
    <citation type="journal article" date="2021" name="Open Biol.">
        <title>Shared evolutionary footprints suggest mitochondrial oxidative damage underlies multiple complex I losses in fungi.</title>
        <authorList>
            <person name="Schikora-Tamarit M.A."/>
            <person name="Marcet-Houben M."/>
            <person name="Nosek J."/>
            <person name="Gabaldon T."/>
        </authorList>
    </citation>
    <scope>NUCLEOTIDE SEQUENCE</scope>
    <source>
        <strain evidence="2">CBS6075</strain>
    </source>
</reference>
<feature type="chain" id="PRO_5040306698" description="Secreted protein" evidence="1">
    <location>
        <begin position="22"/>
        <end position="147"/>
    </location>
</feature>
<sequence>MTSLEVLAGFFWRAMFFVIEANWCARVDFDAVFTGGSSSDTSSLSTSKILDLEPGRTSFFNGDGCNDLGDFDTDCSCEDAGEPLTEAFLRTLGLIGDPIWVAALIISSASSESLLSWSSSLDEISSILKLPFGLAGLDLGLFVGVCA</sequence>
<evidence type="ECO:0000256" key="1">
    <source>
        <dbReference type="SAM" id="SignalP"/>
    </source>
</evidence>
<organism evidence="2 3">
    <name type="scientific">Ogataea philodendri</name>
    <dbReference type="NCBI Taxonomy" id="1378263"/>
    <lineage>
        <taxon>Eukaryota</taxon>
        <taxon>Fungi</taxon>
        <taxon>Dikarya</taxon>
        <taxon>Ascomycota</taxon>
        <taxon>Saccharomycotina</taxon>
        <taxon>Pichiomycetes</taxon>
        <taxon>Pichiales</taxon>
        <taxon>Pichiaceae</taxon>
        <taxon>Ogataea</taxon>
    </lineage>
</organism>
<dbReference type="GeneID" id="70237216"/>
<proteinExistence type="predicted"/>
<dbReference type="AlphaFoldDB" id="A0A9P8P2G4"/>
<dbReference type="RefSeq" id="XP_046060185.1">
    <property type="nucleotide sequence ID" value="XM_046206417.1"/>
</dbReference>
<reference evidence="2" key="2">
    <citation type="submission" date="2021-01" db="EMBL/GenBank/DDBJ databases">
        <authorList>
            <person name="Schikora-Tamarit M.A."/>
        </authorList>
    </citation>
    <scope>NUCLEOTIDE SEQUENCE</scope>
    <source>
        <strain evidence="2">CBS6075</strain>
    </source>
</reference>
<feature type="signal peptide" evidence="1">
    <location>
        <begin position="1"/>
        <end position="21"/>
    </location>
</feature>